<accession>A0AC35F3B1</accession>
<proteinExistence type="predicted"/>
<name>A0AC35F3B1_9BILA</name>
<evidence type="ECO:0000313" key="1">
    <source>
        <dbReference type="Proteomes" id="UP000887580"/>
    </source>
</evidence>
<organism evidence="1 2">
    <name type="scientific">Panagrolaimus sp. PS1159</name>
    <dbReference type="NCBI Taxonomy" id="55785"/>
    <lineage>
        <taxon>Eukaryota</taxon>
        <taxon>Metazoa</taxon>
        <taxon>Ecdysozoa</taxon>
        <taxon>Nematoda</taxon>
        <taxon>Chromadorea</taxon>
        <taxon>Rhabditida</taxon>
        <taxon>Tylenchina</taxon>
        <taxon>Panagrolaimomorpha</taxon>
        <taxon>Panagrolaimoidea</taxon>
        <taxon>Panagrolaimidae</taxon>
        <taxon>Panagrolaimus</taxon>
    </lineage>
</organism>
<reference evidence="2" key="1">
    <citation type="submission" date="2022-11" db="UniProtKB">
        <authorList>
            <consortium name="WormBaseParasite"/>
        </authorList>
    </citation>
    <scope>IDENTIFICATION</scope>
</reference>
<sequence>ANCIPKIFEASDLAVDPYDISAVILTPTRELATQISDQFIAFGRLVYLQVCTVTGERDMMAQGNELSRQPHIVVATPNRSADYIESDPVTIGRLFKRIQYLVLDEAECNEFEARTLPFQLLIYNLCFES</sequence>
<evidence type="ECO:0000313" key="2">
    <source>
        <dbReference type="WBParaSite" id="PS1159_v2.g13379.t1"/>
    </source>
</evidence>
<dbReference type="WBParaSite" id="PS1159_v2.g13379.t1">
    <property type="protein sequence ID" value="PS1159_v2.g13379.t1"/>
    <property type="gene ID" value="PS1159_v2.g13379"/>
</dbReference>
<dbReference type="Proteomes" id="UP000887580">
    <property type="component" value="Unplaced"/>
</dbReference>
<protein>
    <submittedName>
        <fullName evidence="2">ATP-dependent RNA helicase</fullName>
    </submittedName>
</protein>